<name>A0A2I8VS07_9EURY</name>
<dbReference type="RefSeq" id="WP_103428386.1">
    <property type="nucleotide sequence ID" value="NZ_CP026314.1"/>
</dbReference>
<gene>
    <name evidence="2" type="ORF">C2R22_24580</name>
</gene>
<reference evidence="2 3" key="1">
    <citation type="submission" date="2018-01" db="EMBL/GenBank/DDBJ databases">
        <title>Complete genome sequence of Salinigranum rubrum GX10T, an extremely halophilic archaeon isolated from a marine solar saltern.</title>
        <authorList>
            <person name="Han S."/>
        </authorList>
    </citation>
    <scope>NUCLEOTIDE SEQUENCE [LARGE SCALE GENOMIC DNA]</scope>
    <source>
        <strain evidence="2 3">GX10</strain>
        <plasmid evidence="3">Plasmid unnamed5</plasmid>
    </source>
</reference>
<dbReference type="PROSITE" id="PS51257">
    <property type="entry name" value="PROKAR_LIPOPROTEIN"/>
    <property type="match status" value="1"/>
</dbReference>
<dbReference type="Proteomes" id="UP000236584">
    <property type="component" value="Plasmid unnamed5"/>
</dbReference>
<organism evidence="2 3">
    <name type="scientific">Salinigranum rubrum</name>
    <dbReference type="NCBI Taxonomy" id="755307"/>
    <lineage>
        <taxon>Archaea</taxon>
        <taxon>Methanobacteriati</taxon>
        <taxon>Methanobacteriota</taxon>
        <taxon>Stenosarchaea group</taxon>
        <taxon>Halobacteria</taxon>
        <taxon>Halobacteriales</taxon>
        <taxon>Haloferacaceae</taxon>
        <taxon>Salinigranum</taxon>
    </lineage>
</organism>
<proteinExistence type="predicted"/>
<sequence>MTRLSRRAVLAGAVGVATSLAGCSTMDSDDEATSTETPEPDGAYDITRVVVPRRVEAGDSVSVTLFIRETSAERYITANPPIRFYHVQDERRLQQVPMIHLDPGEYRLWEMDFLTGVPLQNEPPVTEHPGTLLVDVDGHVETVEVVR</sequence>
<evidence type="ECO:0000313" key="2">
    <source>
        <dbReference type="EMBL" id="AUV84708.1"/>
    </source>
</evidence>
<dbReference type="AlphaFoldDB" id="A0A2I8VS07"/>
<feature type="region of interest" description="Disordered" evidence="1">
    <location>
        <begin position="23"/>
        <end position="43"/>
    </location>
</feature>
<accession>A0A2I8VS07</accession>
<evidence type="ECO:0000313" key="3">
    <source>
        <dbReference type="Proteomes" id="UP000236584"/>
    </source>
</evidence>
<geneLocation type="plasmid" evidence="2 3">
    <name>unnamed5</name>
</geneLocation>
<dbReference type="EMBL" id="CP026314">
    <property type="protein sequence ID" value="AUV84708.1"/>
    <property type="molecule type" value="Genomic_DNA"/>
</dbReference>
<keyword evidence="3" id="KW-1185">Reference proteome</keyword>
<dbReference type="GeneID" id="35595342"/>
<evidence type="ECO:0000256" key="1">
    <source>
        <dbReference type="SAM" id="MobiDB-lite"/>
    </source>
</evidence>
<keyword evidence="2" id="KW-0614">Plasmid</keyword>
<protein>
    <submittedName>
        <fullName evidence="2">Uncharacterized protein</fullName>
    </submittedName>
</protein>
<dbReference type="KEGG" id="srub:C2R22_24580"/>